<keyword evidence="3" id="KW-1185">Reference proteome</keyword>
<dbReference type="Gene3D" id="1.10.287.1060">
    <property type="entry name" value="ESAT-6-like"/>
    <property type="match status" value="1"/>
</dbReference>
<gene>
    <name evidence="2" type="ORF">SAMN04488000_104352</name>
</gene>
<dbReference type="RefSeq" id="WP_089915195.1">
    <property type="nucleotide sequence ID" value="NZ_FOFV01000004.1"/>
</dbReference>
<dbReference type="NCBIfam" id="TIGR03930">
    <property type="entry name" value="WXG100_ESAT6"/>
    <property type="match status" value="1"/>
</dbReference>
<evidence type="ECO:0000256" key="1">
    <source>
        <dbReference type="RuleBase" id="RU362001"/>
    </source>
</evidence>
<accession>A0A1H9IWE6</accession>
<dbReference type="InterPro" id="IPR010310">
    <property type="entry name" value="T7SS_ESAT-6-like"/>
</dbReference>
<name>A0A1H9IWE6_9PSEU</name>
<evidence type="ECO:0000313" key="2">
    <source>
        <dbReference type="EMBL" id="SEQ78856.1"/>
    </source>
</evidence>
<dbReference type="AlphaFoldDB" id="A0A1H9IWE6"/>
<dbReference type="STRING" id="65499.SAMN04488000_104352"/>
<dbReference type="SUPFAM" id="SSF140453">
    <property type="entry name" value="EsxAB dimer-like"/>
    <property type="match status" value="1"/>
</dbReference>
<dbReference type="Pfam" id="PF06013">
    <property type="entry name" value="WXG100"/>
    <property type="match status" value="1"/>
</dbReference>
<dbReference type="OrthoDB" id="4554345at2"/>
<organism evidence="2 3">
    <name type="scientific">Lentzea albida</name>
    <dbReference type="NCBI Taxonomy" id="65499"/>
    <lineage>
        <taxon>Bacteria</taxon>
        <taxon>Bacillati</taxon>
        <taxon>Actinomycetota</taxon>
        <taxon>Actinomycetes</taxon>
        <taxon>Pseudonocardiales</taxon>
        <taxon>Pseudonocardiaceae</taxon>
        <taxon>Lentzea</taxon>
    </lineage>
</organism>
<sequence length="102" mass="10981">MALEVTAAELDALAKRIIDVDGDTQATLRGVQNAVDTVKSTWRGEAATAFDNLMLRFQDDAKKLQEALRSIAEQIASSADVYARQEEDNKSSIGGIGARLQG</sequence>
<protein>
    <recommendedName>
        <fullName evidence="1">ESAT-6-like protein</fullName>
    </recommendedName>
</protein>
<evidence type="ECO:0000313" key="3">
    <source>
        <dbReference type="Proteomes" id="UP000199503"/>
    </source>
</evidence>
<proteinExistence type="inferred from homology"/>
<comment type="similarity">
    <text evidence="1">Belongs to the WXG100 family.</text>
</comment>
<dbReference type="EMBL" id="FOFV01000004">
    <property type="protein sequence ID" value="SEQ78856.1"/>
    <property type="molecule type" value="Genomic_DNA"/>
</dbReference>
<dbReference type="Proteomes" id="UP000199503">
    <property type="component" value="Unassembled WGS sequence"/>
</dbReference>
<dbReference type="InterPro" id="IPR036689">
    <property type="entry name" value="ESAT-6-like_sf"/>
</dbReference>
<reference evidence="3" key="1">
    <citation type="submission" date="2016-10" db="EMBL/GenBank/DDBJ databases">
        <authorList>
            <person name="Varghese N."/>
            <person name="Submissions S."/>
        </authorList>
    </citation>
    <scope>NUCLEOTIDE SEQUENCE [LARGE SCALE GENOMIC DNA]</scope>
    <source>
        <strain evidence="3">DSM 44437</strain>
    </source>
</reference>